<dbReference type="SUPFAM" id="SSF53850">
    <property type="entry name" value="Periplasmic binding protein-like II"/>
    <property type="match status" value="1"/>
</dbReference>
<dbReference type="Gene3D" id="3.40.190.10">
    <property type="entry name" value="Periplasmic binding protein-like II"/>
    <property type="match status" value="2"/>
</dbReference>
<dbReference type="PANTHER" id="PTHR30085:SF6">
    <property type="entry name" value="ABC TRANSPORTER GLUTAMINE-BINDING PROTEIN GLNH"/>
    <property type="match status" value="1"/>
</dbReference>
<evidence type="ECO:0000313" key="5">
    <source>
        <dbReference type="Proteomes" id="UP000035444"/>
    </source>
</evidence>
<evidence type="ECO:0000313" key="4">
    <source>
        <dbReference type="EMBL" id="KLN61463.1"/>
    </source>
</evidence>
<dbReference type="GO" id="GO:0006865">
    <property type="term" value="P:amino acid transport"/>
    <property type="evidence" value="ECO:0007669"/>
    <property type="project" value="TreeGrafter"/>
</dbReference>
<comment type="similarity">
    <text evidence="1">Belongs to the bacterial solute-binding protein 3 family.</text>
</comment>
<sequence>MFGLAGSANAGDVRDNIEDRGYLRCGVVQTSKFPVKDMGEDLCRGLALALFPDPKAVKLVSLTQRAAGQELAVGRVDVVALANRTSLSHQGGHVNAGSLFVNSLDIAILFKGYKVRDLSGKKICSLDWVDKTELAIFGQKHQVSFGVLSYKTEDELLQAVKSHGCRAVALPRVEQAIFLKKVSGIFPTPFILSSISSSNNLGMLVSSDDEEWKAIVRLYTGALLESERRGIHSQNVDYIASSTVNPDLQKLLGVKGSFGEDLGLDNNWFYRVLQSYGNYEEIYMRHFNNGDIMLERGPNQLTTKGGVLTVDGLR</sequence>
<reference evidence="4 5" key="1">
    <citation type="submission" date="2015-03" db="EMBL/GenBank/DDBJ databases">
        <title>Genome Sequence of Kiloniella spongiae MEBiC09566, isolated from a marine sponge.</title>
        <authorList>
            <person name="Shao Z."/>
            <person name="Wang L."/>
            <person name="Li X."/>
        </authorList>
    </citation>
    <scope>NUCLEOTIDE SEQUENCE [LARGE SCALE GENOMIC DNA]</scope>
    <source>
        <strain evidence="4 5">MEBiC09566</strain>
    </source>
</reference>
<keyword evidence="5" id="KW-1185">Reference proteome</keyword>
<dbReference type="Proteomes" id="UP000035444">
    <property type="component" value="Unassembled WGS sequence"/>
</dbReference>
<dbReference type="STRING" id="1489064.WH96_07550"/>
<evidence type="ECO:0000256" key="1">
    <source>
        <dbReference type="ARBA" id="ARBA00010333"/>
    </source>
</evidence>
<protein>
    <recommendedName>
        <fullName evidence="6">Solute-binding protein family 3/N-terminal domain-containing protein</fullName>
    </recommendedName>
</protein>
<dbReference type="InterPro" id="IPR051455">
    <property type="entry name" value="Bact_solute-bind_prot3"/>
</dbReference>
<gene>
    <name evidence="4" type="ORF">WH96_07550</name>
</gene>
<organism evidence="4 5">
    <name type="scientific">Kiloniella spongiae</name>
    <dbReference type="NCBI Taxonomy" id="1489064"/>
    <lineage>
        <taxon>Bacteria</taxon>
        <taxon>Pseudomonadati</taxon>
        <taxon>Pseudomonadota</taxon>
        <taxon>Alphaproteobacteria</taxon>
        <taxon>Rhodospirillales</taxon>
        <taxon>Kiloniellaceae</taxon>
        <taxon>Kiloniella</taxon>
    </lineage>
</organism>
<name>A0A0H2MGI2_9PROT</name>
<dbReference type="EMBL" id="LAQL01000004">
    <property type="protein sequence ID" value="KLN61463.1"/>
    <property type="molecule type" value="Genomic_DNA"/>
</dbReference>
<proteinExistence type="inferred from homology"/>
<dbReference type="AlphaFoldDB" id="A0A0H2MGI2"/>
<dbReference type="PANTHER" id="PTHR30085">
    <property type="entry name" value="AMINO ACID ABC TRANSPORTER PERMEASE"/>
    <property type="match status" value="1"/>
</dbReference>
<keyword evidence="2" id="KW-0813">Transport</keyword>
<comment type="caution">
    <text evidence="4">The sequence shown here is derived from an EMBL/GenBank/DDBJ whole genome shotgun (WGS) entry which is preliminary data.</text>
</comment>
<keyword evidence="3" id="KW-0732">Signal</keyword>
<evidence type="ECO:0000256" key="3">
    <source>
        <dbReference type="ARBA" id="ARBA00022729"/>
    </source>
</evidence>
<evidence type="ECO:0000256" key="2">
    <source>
        <dbReference type="ARBA" id="ARBA00022448"/>
    </source>
</evidence>
<accession>A0A0H2MGI2</accession>
<evidence type="ECO:0008006" key="6">
    <source>
        <dbReference type="Google" id="ProtNLM"/>
    </source>
</evidence>